<proteinExistence type="predicted"/>
<evidence type="ECO:0008006" key="5">
    <source>
        <dbReference type="Google" id="ProtNLM"/>
    </source>
</evidence>
<accession>A0A1Z3HR59</accession>
<evidence type="ECO:0000313" key="3">
    <source>
        <dbReference type="EMBL" id="ASC72809.1"/>
    </source>
</evidence>
<keyword evidence="1" id="KW-0489">Methyltransferase</keyword>
<dbReference type="STRING" id="1641165.XM38_06575"/>
<keyword evidence="2" id="KW-0808">Transferase</keyword>
<gene>
    <name evidence="3" type="ORF">XM38_037680</name>
</gene>
<dbReference type="KEGG" id="hhg:XM38_037680"/>
<dbReference type="PANTHER" id="PTHR12049:SF7">
    <property type="entry name" value="PROTEIN ARGININE METHYLTRANSFERASE NDUFAF7, MITOCHONDRIAL"/>
    <property type="match status" value="1"/>
</dbReference>
<dbReference type="RefSeq" id="WP_080806886.1">
    <property type="nucleotide sequence ID" value="NZ_CP021983.2"/>
</dbReference>
<protein>
    <recommendedName>
        <fullName evidence="5">Class I SAM-dependent methyltransferase</fullName>
    </recommendedName>
</protein>
<dbReference type="OrthoDB" id="9794208at2"/>
<name>A0A1Z3HR59_9CYAN</name>
<dbReference type="GO" id="GO:0032259">
    <property type="term" value="P:methylation"/>
    <property type="evidence" value="ECO:0007669"/>
    <property type="project" value="UniProtKB-KW"/>
</dbReference>
<dbReference type="InterPro" id="IPR003788">
    <property type="entry name" value="NDUFAF7"/>
</dbReference>
<dbReference type="InterPro" id="IPR029063">
    <property type="entry name" value="SAM-dependent_MTases_sf"/>
</dbReference>
<reference evidence="3 4" key="1">
    <citation type="journal article" date="2016" name="Biochim. Biophys. Acta">
        <title>Characterization of red-shifted phycobilisomes isolated from the chlorophyll f-containing cyanobacterium Halomicronema hongdechloris.</title>
        <authorList>
            <person name="Li Y."/>
            <person name="Lin Y."/>
            <person name="Garvey C.J."/>
            <person name="Birch D."/>
            <person name="Corkery R.W."/>
            <person name="Loughlin P.C."/>
            <person name="Scheer H."/>
            <person name="Willows R.D."/>
            <person name="Chen M."/>
        </authorList>
    </citation>
    <scope>NUCLEOTIDE SEQUENCE [LARGE SCALE GENOMIC DNA]</scope>
    <source>
        <strain evidence="3 4">C2206</strain>
    </source>
</reference>
<evidence type="ECO:0000256" key="2">
    <source>
        <dbReference type="ARBA" id="ARBA00022679"/>
    </source>
</evidence>
<organism evidence="3 4">
    <name type="scientific">Halomicronema hongdechloris C2206</name>
    <dbReference type="NCBI Taxonomy" id="1641165"/>
    <lineage>
        <taxon>Bacteria</taxon>
        <taxon>Bacillati</taxon>
        <taxon>Cyanobacteriota</taxon>
        <taxon>Cyanophyceae</taxon>
        <taxon>Nodosilineales</taxon>
        <taxon>Nodosilineaceae</taxon>
        <taxon>Halomicronema</taxon>
    </lineage>
</organism>
<dbReference type="Gene3D" id="3.40.50.12710">
    <property type="match status" value="1"/>
</dbReference>
<evidence type="ECO:0000313" key="4">
    <source>
        <dbReference type="Proteomes" id="UP000191901"/>
    </source>
</evidence>
<dbReference type="InterPro" id="IPR038375">
    <property type="entry name" value="NDUFAF7_sf"/>
</dbReference>
<keyword evidence="4" id="KW-1185">Reference proteome</keyword>
<dbReference type="AlphaFoldDB" id="A0A1Z3HR59"/>
<dbReference type="EMBL" id="CP021983">
    <property type="protein sequence ID" value="ASC72809.1"/>
    <property type="molecule type" value="Genomic_DNA"/>
</dbReference>
<dbReference type="Pfam" id="PF02636">
    <property type="entry name" value="Methyltransf_28"/>
    <property type="match status" value="1"/>
</dbReference>
<sequence>MPSNPALFEAIAHRINTSAHHRIPFAEFMDLVLYHPEHGYYITGTALGPGGDFVTAPHLGHDFGELLGEQFAQMWQYLGQPRPFTLLEMGAGQGLVAADVLSHLERHHPECLAPLQYKIVEISGGLQKTQRQRLAAWGDRIEWVGWDAIAANSVIGCCFSNELVDALPVHQVVVTEAGLQEVYVTLGETGEAELRETLGPFSTPRIQEYFQDIGIHLSPPGYPVGYRTEVNLAALDWLSTVADRLQRGYVVTIDYGYATQRYYAPSRRQGTLQCYYRHGHHDDPYQYLGQQDITAHVNFTALERQGEQCGLTREGFTPQGLFLMALGLGDRIAAISETEAADTSALQQLLRRREALHQLINPLGMGNFGVLIQHKGMAAAPPLQGLMEPAPRPVPRR</sequence>
<dbReference type="Proteomes" id="UP000191901">
    <property type="component" value="Chromosome"/>
</dbReference>
<dbReference type="PANTHER" id="PTHR12049">
    <property type="entry name" value="PROTEIN ARGININE METHYLTRANSFERASE NDUFAF7, MITOCHONDRIAL"/>
    <property type="match status" value="1"/>
</dbReference>
<dbReference type="GO" id="GO:0035243">
    <property type="term" value="F:protein-arginine omega-N symmetric methyltransferase activity"/>
    <property type="evidence" value="ECO:0007669"/>
    <property type="project" value="TreeGrafter"/>
</dbReference>
<evidence type="ECO:0000256" key="1">
    <source>
        <dbReference type="ARBA" id="ARBA00022603"/>
    </source>
</evidence>
<dbReference type="SUPFAM" id="SSF53335">
    <property type="entry name" value="S-adenosyl-L-methionine-dependent methyltransferases"/>
    <property type="match status" value="1"/>
</dbReference>